<comment type="caution">
    <text evidence="2">The sequence shown here is derived from an EMBL/GenBank/DDBJ whole genome shotgun (WGS) entry which is preliminary data.</text>
</comment>
<feature type="coiled-coil region" evidence="1">
    <location>
        <begin position="74"/>
        <end position="119"/>
    </location>
</feature>
<dbReference type="AlphaFoldDB" id="A0AAD9I898"/>
<proteinExistence type="predicted"/>
<keyword evidence="3" id="KW-1185">Reference proteome</keyword>
<dbReference type="EMBL" id="JAQQPM010000006">
    <property type="protein sequence ID" value="KAK2072444.1"/>
    <property type="molecule type" value="Genomic_DNA"/>
</dbReference>
<sequence length="149" mass="17005">MVARVKALKESGVGVSQTLEILQTDNPHVPLLPRDIYNARAAINRNPSKIATGLAENRPAIYSKPHPSAEERIRADLRREIAKYRDDYEELKEKTDKEIEELKAKLREKDQTIERFEMFIDICNQRVMVQRERLSDNTLPNGGASSSTS</sequence>
<keyword evidence="1" id="KW-0175">Coiled coil</keyword>
<organism evidence="2 3">
    <name type="scientific">Phyllachora maydis</name>
    <dbReference type="NCBI Taxonomy" id="1825666"/>
    <lineage>
        <taxon>Eukaryota</taxon>
        <taxon>Fungi</taxon>
        <taxon>Dikarya</taxon>
        <taxon>Ascomycota</taxon>
        <taxon>Pezizomycotina</taxon>
        <taxon>Sordariomycetes</taxon>
        <taxon>Sordariomycetidae</taxon>
        <taxon>Phyllachorales</taxon>
        <taxon>Phyllachoraceae</taxon>
        <taxon>Phyllachora</taxon>
    </lineage>
</organism>
<gene>
    <name evidence="2" type="ORF">P8C59_006800</name>
</gene>
<evidence type="ECO:0000313" key="3">
    <source>
        <dbReference type="Proteomes" id="UP001217918"/>
    </source>
</evidence>
<evidence type="ECO:0000256" key="1">
    <source>
        <dbReference type="SAM" id="Coils"/>
    </source>
</evidence>
<accession>A0AAD9I898</accession>
<protein>
    <submittedName>
        <fullName evidence="2">Uncharacterized protein</fullName>
    </submittedName>
</protein>
<reference evidence="2" key="1">
    <citation type="journal article" date="2023" name="Mol. Plant Microbe Interact.">
        <title>Elucidating the Obligate Nature and Biological Capacity of an Invasive Fungal Corn Pathogen.</title>
        <authorList>
            <person name="MacCready J.S."/>
            <person name="Roggenkamp E.M."/>
            <person name="Gdanetz K."/>
            <person name="Chilvers M.I."/>
        </authorList>
    </citation>
    <scope>NUCLEOTIDE SEQUENCE</scope>
    <source>
        <strain evidence="2">PM02</strain>
    </source>
</reference>
<dbReference type="Proteomes" id="UP001217918">
    <property type="component" value="Unassembled WGS sequence"/>
</dbReference>
<name>A0AAD9I898_9PEZI</name>
<evidence type="ECO:0000313" key="2">
    <source>
        <dbReference type="EMBL" id="KAK2072444.1"/>
    </source>
</evidence>